<dbReference type="RefSeq" id="WP_153737916.1">
    <property type="nucleotide sequence ID" value="NZ_WJNG01000015.1"/>
</dbReference>
<dbReference type="InterPro" id="IPR003795">
    <property type="entry name" value="DUF192"/>
</dbReference>
<protein>
    <submittedName>
        <fullName evidence="1">DUF192 domain-containing protein</fullName>
    </submittedName>
</protein>
<dbReference type="Pfam" id="PF02643">
    <property type="entry name" value="DUF192"/>
    <property type="match status" value="1"/>
</dbReference>
<dbReference type="AlphaFoldDB" id="A0A6A8DSX6"/>
<dbReference type="OrthoDB" id="9813379at2"/>
<accession>A0A6A8DSX6</accession>
<evidence type="ECO:0000313" key="2">
    <source>
        <dbReference type="Proteomes" id="UP000799092"/>
    </source>
</evidence>
<dbReference type="EMBL" id="WJNG01000015">
    <property type="protein sequence ID" value="MRH44312.1"/>
    <property type="molecule type" value="Genomic_DNA"/>
</dbReference>
<evidence type="ECO:0000313" key="1">
    <source>
        <dbReference type="EMBL" id="MRH44312.1"/>
    </source>
</evidence>
<dbReference type="InterPro" id="IPR038695">
    <property type="entry name" value="Saro_0823-like_sf"/>
</dbReference>
<name>A0A6A8DSX6_9BACI</name>
<dbReference type="Proteomes" id="UP000799092">
    <property type="component" value="Unassembled WGS sequence"/>
</dbReference>
<dbReference type="Gene3D" id="2.60.120.1140">
    <property type="entry name" value="Protein of unknown function DUF192"/>
    <property type="match status" value="1"/>
</dbReference>
<keyword evidence="2" id="KW-1185">Reference proteome</keyword>
<organism evidence="1 2">
    <name type="scientific">Aquibacillus halophilus</name>
    <dbReference type="NCBI Taxonomy" id="930132"/>
    <lineage>
        <taxon>Bacteria</taxon>
        <taxon>Bacillati</taxon>
        <taxon>Bacillota</taxon>
        <taxon>Bacilli</taxon>
        <taxon>Bacillales</taxon>
        <taxon>Bacillaceae</taxon>
        <taxon>Aquibacillus</taxon>
    </lineage>
</organism>
<dbReference type="PANTHER" id="PTHR37953">
    <property type="entry name" value="UPF0127 PROTEIN MJ1496"/>
    <property type="match status" value="1"/>
</dbReference>
<dbReference type="PANTHER" id="PTHR37953:SF1">
    <property type="entry name" value="UPF0127 PROTEIN MJ1496"/>
    <property type="match status" value="1"/>
</dbReference>
<reference evidence="1" key="1">
    <citation type="submission" date="2019-11" db="EMBL/GenBank/DDBJ databases">
        <authorList>
            <person name="Li J."/>
        </authorList>
    </citation>
    <scope>NUCLEOTIDE SEQUENCE</scope>
    <source>
        <strain evidence="1">B6B</strain>
    </source>
</reference>
<comment type="caution">
    <text evidence="1">The sequence shown here is derived from an EMBL/GenBank/DDBJ whole genome shotgun (WGS) entry which is preliminary data.</text>
</comment>
<gene>
    <name evidence="1" type="ORF">GH741_16840</name>
</gene>
<sequence length="118" mass="13535">MSHSKKLIPITITKADTFYLRFKGLMFRKNPIVGQGLWIIPCNSIHMWFMRFSIDVIFLDAKNRVIKKIEDVKPWSFVIPVSGARSVLELPIGTIQKCKIETGQVLILKCSNAKKEVM</sequence>
<proteinExistence type="predicted"/>